<evidence type="ECO:0000313" key="7">
    <source>
        <dbReference type="EMBL" id="TRY70675.1"/>
    </source>
</evidence>
<dbReference type="Proteomes" id="UP000318571">
    <property type="component" value="Chromosome 9"/>
</dbReference>
<comment type="caution">
    <text evidence="7">The sequence shown here is derived from an EMBL/GenBank/DDBJ whole genome shotgun (WGS) entry which is preliminary data.</text>
</comment>
<comment type="similarity">
    <text evidence="2">Belongs to the UDPGP type 1 family.</text>
</comment>
<evidence type="ECO:0000256" key="5">
    <source>
        <dbReference type="ARBA" id="ARBA00022695"/>
    </source>
</evidence>
<evidence type="ECO:0000256" key="1">
    <source>
        <dbReference type="ARBA" id="ARBA00005208"/>
    </source>
</evidence>
<name>A0A553NZ22_TIGCA</name>
<keyword evidence="5" id="KW-0548">Nucleotidyltransferase</keyword>
<dbReference type="PANTHER" id="PTHR11952">
    <property type="entry name" value="UDP- GLUCOSE PYROPHOSPHORYLASE"/>
    <property type="match status" value="1"/>
</dbReference>
<dbReference type="GO" id="GO:0003977">
    <property type="term" value="F:UDP-N-acetylglucosamine diphosphorylase activity"/>
    <property type="evidence" value="ECO:0007669"/>
    <property type="project" value="UniProtKB-EC"/>
</dbReference>
<keyword evidence="8" id="KW-1185">Reference proteome</keyword>
<proteinExistence type="inferred from homology"/>
<dbReference type="OrthoDB" id="532420at2759"/>
<protein>
    <recommendedName>
        <fullName evidence="3">UDP-N-acetylglucosamine diphosphorylase</fullName>
        <ecNumber evidence="3">2.7.7.23</ecNumber>
    </recommendedName>
</protein>
<evidence type="ECO:0000256" key="6">
    <source>
        <dbReference type="ARBA" id="ARBA00048493"/>
    </source>
</evidence>
<dbReference type="InterPro" id="IPR039741">
    <property type="entry name" value="UDP-sugar_pyrophosphorylase"/>
</dbReference>
<evidence type="ECO:0000256" key="2">
    <source>
        <dbReference type="ARBA" id="ARBA00010401"/>
    </source>
</evidence>
<dbReference type="EC" id="2.7.7.23" evidence="3"/>
<reference evidence="7 8" key="1">
    <citation type="journal article" date="2018" name="Nat. Ecol. Evol.">
        <title>Genomic signatures of mitonuclear coevolution across populations of Tigriopus californicus.</title>
        <authorList>
            <person name="Barreto F.S."/>
            <person name="Watson E.T."/>
            <person name="Lima T.G."/>
            <person name="Willett C.S."/>
            <person name="Edmands S."/>
            <person name="Li W."/>
            <person name="Burton R.S."/>
        </authorList>
    </citation>
    <scope>NUCLEOTIDE SEQUENCE [LARGE SCALE GENOMIC DNA]</scope>
    <source>
        <strain evidence="7 8">San Diego</strain>
    </source>
</reference>
<comment type="catalytic activity">
    <reaction evidence="6">
        <text>N-acetyl-alpha-D-glucosamine 1-phosphate + UTP + H(+) = UDP-N-acetyl-alpha-D-glucosamine + diphosphate</text>
        <dbReference type="Rhea" id="RHEA:13509"/>
        <dbReference type="ChEBI" id="CHEBI:15378"/>
        <dbReference type="ChEBI" id="CHEBI:33019"/>
        <dbReference type="ChEBI" id="CHEBI:46398"/>
        <dbReference type="ChEBI" id="CHEBI:57705"/>
        <dbReference type="ChEBI" id="CHEBI:57776"/>
        <dbReference type="EC" id="2.7.7.23"/>
    </reaction>
</comment>
<keyword evidence="4" id="KW-0808">Transferase</keyword>
<dbReference type="InterPro" id="IPR002618">
    <property type="entry name" value="UDPGP_fam"/>
</dbReference>
<dbReference type="EMBL" id="VCGU01000009">
    <property type="protein sequence ID" value="TRY70675.1"/>
    <property type="molecule type" value="Genomic_DNA"/>
</dbReference>
<dbReference type="AlphaFoldDB" id="A0A553NZ22"/>
<evidence type="ECO:0000313" key="8">
    <source>
        <dbReference type="Proteomes" id="UP000318571"/>
    </source>
</evidence>
<dbReference type="GO" id="GO:0006048">
    <property type="term" value="P:UDP-N-acetylglucosamine biosynthetic process"/>
    <property type="evidence" value="ECO:0007669"/>
    <property type="project" value="TreeGrafter"/>
</dbReference>
<gene>
    <name evidence="7" type="ORF">TCAL_05439</name>
</gene>
<organism evidence="7 8">
    <name type="scientific">Tigriopus californicus</name>
    <name type="common">Marine copepod</name>
    <dbReference type="NCBI Taxonomy" id="6832"/>
    <lineage>
        <taxon>Eukaryota</taxon>
        <taxon>Metazoa</taxon>
        <taxon>Ecdysozoa</taxon>
        <taxon>Arthropoda</taxon>
        <taxon>Crustacea</taxon>
        <taxon>Multicrustacea</taxon>
        <taxon>Hexanauplia</taxon>
        <taxon>Copepoda</taxon>
        <taxon>Harpacticoida</taxon>
        <taxon>Harpacticidae</taxon>
        <taxon>Tigriopus</taxon>
    </lineage>
</organism>
<dbReference type="PANTHER" id="PTHR11952:SF2">
    <property type="entry name" value="LD24639P"/>
    <property type="match status" value="1"/>
</dbReference>
<evidence type="ECO:0000256" key="3">
    <source>
        <dbReference type="ARBA" id="ARBA00012457"/>
    </source>
</evidence>
<sequence>MADPYFMGKCIQSGVESANKVVEKSFPSEAVGVVARIDGKIQVVEYSEISVETSEQRNPDGKLAFRAGNICNHFFAVDFLSRVCSDEILKALPEHVAKKKIPHMKDGLLVQPTEPNGIKLEKFVFDVFQFSTSFLVWECRRDEEFSPLKNADGVGKKDTPTTAREAVFTLHRQFVERAGGKVVCPAASKQNSAVVCEISPLTSYAGENLEPLVEGQSLEAPICL</sequence>
<accession>A0A553NZ22</accession>
<dbReference type="Gene3D" id="3.90.550.10">
    <property type="entry name" value="Spore Coat Polysaccharide Biosynthesis Protein SpsA, Chain A"/>
    <property type="match status" value="1"/>
</dbReference>
<dbReference type="InterPro" id="IPR029044">
    <property type="entry name" value="Nucleotide-diphossugar_trans"/>
</dbReference>
<evidence type="ECO:0000256" key="4">
    <source>
        <dbReference type="ARBA" id="ARBA00022679"/>
    </source>
</evidence>
<dbReference type="OMA" id="FYIMEVE"/>
<comment type="pathway">
    <text evidence="1">Nucleotide-sugar biosynthesis; UDP-N-acetyl-alpha-D-glucosamine biosynthesis; UDP-N-acetyl-alpha-D-glucosamine from N-acetyl-alpha-D-glucosamine 1-phosphate: step 1/1.</text>
</comment>
<dbReference type="SUPFAM" id="SSF53448">
    <property type="entry name" value="Nucleotide-diphospho-sugar transferases"/>
    <property type="match status" value="1"/>
</dbReference>
<dbReference type="Pfam" id="PF01704">
    <property type="entry name" value="UDPGP"/>
    <property type="match status" value="1"/>
</dbReference>
<dbReference type="STRING" id="6832.A0A553NZ22"/>